<evidence type="ECO:0000256" key="6">
    <source>
        <dbReference type="NCBIfam" id="TIGR00152"/>
    </source>
</evidence>
<dbReference type="EMBL" id="BSOS01000039">
    <property type="protein sequence ID" value="GLR66798.1"/>
    <property type="molecule type" value="Genomic_DNA"/>
</dbReference>
<dbReference type="Gene3D" id="3.40.50.300">
    <property type="entry name" value="P-loop containing nucleotide triphosphate hydrolases"/>
    <property type="match status" value="1"/>
</dbReference>
<protein>
    <recommendedName>
        <fullName evidence="5 6">Dephospho-CoA kinase</fullName>
        <ecNumber evidence="5 6">2.7.1.24</ecNumber>
    </recommendedName>
    <alternativeName>
        <fullName evidence="5">Dephosphocoenzyme A kinase</fullName>
    </alternativeName>
</protein>
<comment type="function">
    <text evidence="5">Catalyzes the phosphorylation of the 3'-hydroxyl group of dephosphocoenzyme A to form coenzyme A.</text>
</comment>
<evidence type="ECO:0000256" key="4">
    <source>
        <dbReference type="ARBA" id="ARBA00022993"/>
    </source>
</evidence>
<dbReference type="InterPro" id="IPR027417">
    <property type="entry name" value="P-loop_NTPase"/>
</dbReference>
<reference evidence="8" key="1">
    <citation type="journal article" date="2019" name="Int. J. Syst. Evol. Microbiol.">
        <title>The Global Catalogue of Microorganisms (GCM) 10K type strain sequencing project: providing services to taxonomists for standard genome sequencing and annotation.</title>
        <authorList>
            <consortium name="The Broad Institute Genomics Platform"/>
            <consortium name="The Broad Institute Genome Sequencing Center for Infectious Disease"/>
            <person name="Wu L."/>
            <person name="Ma J."/>
        </authorList>
    </citation>
    <scope>NUCLEOTIDE SEQUENCE [LARGE SCALE GENOMIC DNA]</scope>
    <source>
        <strain evidence="8">NBRC 112502</strain>
    </source>
</reference>
<dbReference type="PANTHER" id="PTHR10695:SF46">
    <property type="entry name" value="BIFUNCTIONAL COENZYME A SYNTHASE-RELATED"/>
    <property type="match status" value="1"/>
</dbReference>
<dbReference type="PANTHER" id="PTHR10695">
    <property type="entry name" value="DEPHOSPHO-COA KINASE-RELATED"/>
    <property type="match status" value="1"/>
</dbReference>
<evidence type="ECO:0000313" key="7">
    <source>
        <dbReference type="EMBL" id="GLR66798.1"/>
    </source>
</evidence>
<keyword evidence="5" id="KW-0808">Transferase</keyword>
<dbReference type="CDD" id="cd02022">
    <property type="entry name" value="DPCK"/>
    <property type="match status" value="1"/>
</dbReference>
<comment type="subcellular location">
    <subcellularLocation>
        <location evidence="5">Cytoplasm</location>
    </subcellularLocation>
</comment>
<comment type="similarity">
    <text evidence="1 5">Belongs to the CoaE family.</text>
</comment>
<accession>A0ABQ6A9A8</accession>
<dbReference type="HAMAP" id="MF_00376">
    <property type="entry name" value="Dephospho_CoA_kinase"/>
    <property type="match status" value="1"/>
</dbReference>
<keyword evidence="4 5" id="KW-0173">Coenzyme A biosynthesis</keyword>
<keyword evidence="8" id="KW-1185">Reference proteome</keyword>
<comment type="caution">
    <text evidence="7">The sequence shown here is derived from an EMBL/GenBank/DDBJ whole genome shotgun (WGS) entry which is preliminary data.</text>
</comment>
<dbReference type="Proteomes" id="UP001156641">
    <property type="component" value="Unassembled WGS sequence"/>
</dbReference>
<sequence>MIVLGLTGGIGMGKSTVAKMFAAHGIPCFNADAAVHQLQAPGGRAIPALARAFPGTVNNGVLDRSKLRALVLRDNAAMRRLEAIMHPMVYREEEKFRTAAFRAHRRAVLLDIPLLFEAGGYRRVHRTITVSCPRDVQIARVLKRGLPLAQIEAIIARQMPDAEKRRRAGHVIPTGLSKFHAQRAVRHIIEDLRK</sequence>
<dbReference type="Pfam" id="PF01121">
    <property type="entry name" value="CoaE"/>
    <property type="match status" value="1"/>
</dbReference>
<dbReference type="NCBIfam" id="TIGR00152">
    <property type="entry name" value="dephospho-CoA kinase"/>
    <property type="match status" value="1"/>
</dbReference>
<feature type="binding site" evidence="5">
    <location>
        <begin position="11"/>
        <end position="16"/>
    </location>
    <ligand>
        <name>ATP</name>
        <dbReference type="ChEBI" id="CHEBI:30616"/>
    </ligand>
</feature>
<dbReference type="SUPFAM" id="SSF52540">
    <property type="entry name" value="P-loop containing nucleoside triphosphate hydrolases"/>
    <property type="match status" value="1"/>
</dbReference>
<dbReference type="EC" id="2.7.1.24" evidence="5 6"/>
<dbReference type="InterPro" id="IPR001977">
    <property type="entry name" value="Depp_CoAkinase"/>
</dbReference>
<comment type="pathway">
    <text evidence="5">Cofactor biosynthesis; coenzyme A biosynthesis; CoA from (R)-pantothenate: step 5/5.</text>
</comment>
<keyword evidence="5 7" id="KW-0418">Kinase</keyword>
<name>A0ABQ6A9A8_9PROT</name>
<keyword evidence="5" id="KW-0963">Cytoplasm</keyword>
<evidence type="ECO:0000256" key="2">
    <source>
        <dbReference type="ARBA" id="ARBA00022741"/>
    </source>
</evidence>
<gene>
    <name evidence="5 7" type="primary">coaE</name>
    <name evidence="7" type="ORF">GCM10010909_14780</name>
</gene>
<dbReference type="GO" id="GO:0016301">
    <property type="term" value="F:kinase activity"/>
    <property type="evidence" value="ECO:0007669"/>
    <property type="project" value="UniProtKB-KW"/>
</dbReference>
<evidence type="ECO:0000313" key="8">
    <source>
        <dbReference type="Proteomes" id="UP001156641"/>
    </source>
</evidence>
<evidence type="ECO:0000256" key="1">
    <source>
        <dbReference type="ARBA" id="ARBA00009018"/>
    </source>
</evidence>
<comment type="catalytic activity">
    <reaction evidence="5">
        <text>3'-dephospho-CoA + ATP = ADP + CoA + H(+)</text>
        <dbReference type="Rhea" id="RHEA:18245"/>
        <dbReference type="ChEBI" id="CHEBI:15378"/>
        <dbReference type="ChEBI" id="CHEBI:30616"/>
        <dbReference type="ChEBI" id="CHEBI:57287"/>
        <dbReference type="ChEBI" id="CHEBI:57328"/>
        <dbReference type="ChEBI" id="CHEBI:456216"/>
        <dbReference type="EC" id="2.7.1.24"/>
    </reaction>
</comment>
<evidence type="ECO:0000256" key="3">
    <source>
        <dbReference type="ARBA" id="ARBA00022840"/>
    </source>
</evidence>
<dbReference type="RefSeq" id="WP_284257502.1">
    <property type="nucleotide sequence ID" value="NZ_BSOS01000039.1"/>
</dbReference>
<evidence type="ECO:0000256" key="5">
    <source>
        <dbReference type="HAMAP-Rule" id="MF_00376"/>
    </source>
</evidence>
<organism evidence="7 8">
    <name type="scientific">Acidocella aquatica</name>
    <dbReference type="NCBI Taxonomy" id="1922313"/>
    <lineage>
        <taxon>Bacteria</taxon>
        <taxon>Pseudomonadati</taxon>
        <taxon>Pseudomonadota</taxon>
        <taxon>Alphaproteobacteria</taxon>
        <taxon>Acetobacterales</taxon>
        <taxon>Acidocellaceae</taxon>
        <taxon>Acidocella</taxon>
    </lineage>
</organism>
<keyword evidence="2 5" id="KW-0547">Nucleotide-binding</keyword>
<proteinExistence type="inferred from homology"/>
<dbReference type="PROSITE" id="PS51219">
    <property type="entry name" value="DPCK"/>
    <property type="match status" value="1"/>
</dbReference>
<keyword evidence="3 5" id="KW-0067">ATP-binding</keyword>